<evidence type="ECO:0000313" key="2">
    <source>
        <dbReference type="Proteomes" id="UP000004088"/>
    </source>
</evidence>
<protein>
    <submittedName>
        <fullName evidence="1">Uncharacterized protein</fullName>
    </submittedName>
</protein>
<evidence type="ECO:0000313" key="1">
    <source>
        <dbReference type="EMBL" id="EGC17375.1"/>
    </source>
</evidence>
<proteinExistence type="predicted"/>
<dbReference type="AlphaFoldDB" id="F0EZB8"/>
<dbReference type="HOGENOM" id="CLU_2973404_0_0_4"/>
<organism evidence="1 2">
    <name type="scientific">Kingella denitrificans ATCC 33394</name>
    <dbReference type="NCBI Taxonomy" id="888741"/>
    <lineage>
        <taxon>Bacteria</taxon>
        <taxon>Pseudomonadati</taxon>
        <taxon>Pseudomonadota</taxon>
        <taxon>Betaproteobacteria</taxon>
        <taxon>Neisseriales</taxon>
        <taxon>Neisseriaceae</taxon>
        <taxon>Kingella</taxon>
    </lineage>
</organism>
<sequence length="58" mass="6813">MCINSYCVFRVQAAFFMPQKQPALSQIRSSKLYRKTYAGCFRFIIRPFTHPYESPSCP</sequence>
<name>F0EZB8_9NEIS</name>
<keyword evidence="2" id="KW-1185">Reference proteome</keyword>
<dbReference type="EMBL" id="AEWV01000020">
    <property type="protein sequence ID" value="EGC17375.1"/>
    <property type="molecule type" value="Genomic_DNA"/>
</dbReference>
<reference evidence="1 2" key="1">
    <citation type="submission" date="2011-01" db="EMBL/GenBank/DDBJ databases">
        <authorList>
            <person name="Muzny D."/>
            <person name="Qin X."/>
            <person name="Deng J."/>
            <person name="Jiang H."/>
            <person name="Liu Y."/>
            <person name="Qu J."/>
            <person name="Song X.-Z."/>
            <person name="Zhang L."/>
            <person name="Thornton R."/>
            <person name="Coyle M."/>
            <person name="Francisco L."/>
            <person name="Jackson L."/>
            <person name="Javaid M."/>
            <person name="Korchina V."/>
            <person name="Kovar C."/>
            <person name="Mata R."/>
            <person name="Mathew T."/>
            <person name="Ngo R."/>
            <person name="Nguyen L."/>
            <person name="Nguyen N."/>
            <person name="Okwuonu G."/>
            <person name="Ongeri F."/>
            <person name="Pham C."/>
            <person name="Simmons D."/>
            <person name="Wilczek-Boney K."/>
            <person name="Hale W."/>
            <person name="Jakkamsetti A."/>
            <person name="Pham P."/>
            <person name="Ruth R."/>
            <person name="San Lucas F."/>
            <person name="Warren J."/>
            <person name="Zhang J."/>
            <person name="Zhao Z."/>
            <person name="Zhou C."/>
            <person name="Zhu D."/>
            <person name="Lee S."/>
            <person name="Bess C."/>
            <person name="Blankenburg K."/>
            <person name="Forbes L."/>
            <person name="Fu Q."/>
            <person name="Gubbala S."/>
            <person name="Hirani K."/>
            <person name="Jayaseelan J.C."/>
            <person name="Lara F."/>
            <person name="Munidasa M."/>
            <person name="Palculict T."/>
            <person name="Patil S."/>
            <person name="Pu L.-L."/>
            <person name="Saada N."/>
            <person name="Tang L."/>
            <person name="Weissenberger G."/>
            <person name="Zhu Y."/>
            <person name="Hemphill L."/>
            <person name="Shang Y."/>
            <person name="Youmans B."/>
            <person name="Ayvaz T."/>
            <person name="Ross M."/>
            <person name="Santibanez J."/>
            <person name="Aqrawi P."/>
            <person name="Gross S."/>
            <person name="Joshi V."/>
            <person name="Fowler G."/>
            <person name="Nazareth L."/>
            <person name="Reid J."/>
            <person name="Worley K."/>
            <person name="Petrosino J."/>
            <person name="Highlander S."/>
            <person name="Gibbs R."/>
        </authorList>
    </citation>
    <scope>NUCLEOTIDE SEQUENCE [LARGE SCALE GENOMIC DNA]</scope>
    <source>
        <strain evidence="1 2">ATCC 33394</strain>
    </source>
</reference>
<comment type="caution">
    <text evidence="1">The sequence shown here is derived from an EMBL/GenBank/DDBJ whole genome shotgun (WGS) entry which is preliminary data.</text>
</comment>
<accession>F0EZB8</accession>
<dbReference type="STRING" id="888741.HMPREF9098_1202"/>
<dbReference type="Proteomes" id="UP000004088">
    <property type="component" value="Unassembled WGS sequence"/>
</dbReference>
<gene>
    <name evidence="1" type="ORF">HMPREF9098_1202</name>
</gene>